<name>A0A401PNV2_SCYTO</name>
<evidence type="ECO:0000256" key="2">
    <source>
        <dbReference type="ARBA" id="ARBA00009279"/>
    </source>
</evidence>
<dbReference type="InterPro" id="IPR042377">
    <property type="entry name" value="GSDME"/>
</dbReference>
<accession>A0A401PNV2</accession>
<dbReference type="Proteomes" id="UP000288216">
    <property type="component" value="Unassembled WGS sequence"/>
</dbReference>
<dbReference type="PANTHER" id="PTHR15207">
    <property type="entry name" value="NONSYNDROMIC HEARING IMPAIRMENT PROTEIN"/>
    <property type="match status" value="1"/>
</dbReference>
<keyword evidence="3" id="KW-0472">Membrane</keyword>
<evidence type="ECO:0000256" key="1">
    <source>
        <dbReference type="ARBA" id="ARBA00004308"/>
    </source>
</evidence>
<evidence type="ECO:0000256" key="3">
    <source>
        <dbReference type="ARBA" id="ARBA00023136"/>
    </source>
</evidence>
<feature type="domain" description="Gasdermin pore forming" evidence="4">
    <location>
        <begin position="26"/>
        <end position="118"/>
    </location>
</feature>
<keyword evidence="6" id="KW-1185">Reference proteome</keyword>
<comment type="caution">
    <text evidence="5">The sequence shown here is derived from an EMBL/GenBank/DDBJ whole genome shotgun (WGS) entry which is preliminary data.</text>
</comment>
<dbReference type="AlphaFoldDB" id="A0A401PNV2"/>
<sequence length="127" mass="13845">MMKVGQCLSLDRGQSLYSIEMPGNLFRNATQNIAKELDPYGSLIPATILCDAEKYKLLHLVLVKKGFLWFTKDKYFPTPVTLTDILTDGKDLDFELQSSPVGRYGKDAQISGSAGVAVNVSNVDAGA</sequence>
<dbReference type="PANTHER" id="PTHR15207:SF3">
    <property type="entry name" value="DEAFNESS, AUTOSOMAL DOMINANT 5-RELATED"/>
    <property type="match status" value="1"/>
</dbReference>
<dbReference type="InterPro" id="IPR040460">
    <property type="entry name" value="Gasdermin_pore"/>
</dbReference>
<dbReference type="GO" id="GO:0012501">
    <property type="term" value="P:programmed cell death"/>
    <property type="evidence" value="ECO:0007669"/>
    <property type="project" value="InterPro"/>
</dbReference>
<evidence type="ECO:0000313" key="6">
    <source>
        <dbReference type="Proteomes" id="UP000288216"/>
    </source>
</evidence>
<dbReference type="EMBL" id="BFAA01001094">
    <property type="protein sequence ID" value="GCB74789.1"/>
    <property type="molecule type" value="Genomic_DNA"/>
</dbReference>
<evidence type="ECO:0000313" key="5">
    <source>
        <dbReference type="EMBL" id="GCB74789.1"/>
    </source>
</evidence>
<organism evidence="5 6">
    <name type="scientific">Scyliorhinus torazame</name>
    <name type="common">Cloudy catshark</name>
    <name type="synonym">Catulus torazame</name>
    <dbReference type="NCBI Taxonomy" id="75743"/>
    <lineage>
        <taxon>Eukaryota</taxon>
        <taxon>Metazoa</taxon>
        <taxon>Chordata</taxon>
        <taxon>Craniata</taxon>
        <taxon>Vertebrata</taxon>
        <taxon>Chondrichthyes</taxon>
        <taxon>Elasmobranchii</taxon>
        <taxon>Galeomorphii</taxon>
        <taxon>Galeoidea</taxon>
        <taxon>Carcharhiniformes</taxon>
        <taxon>Scyliorhinidae</taxon>
        <taxon>Scyliorhinus</taxon>
    </lineage>
</organism>
<dbReference type="GO" id="GO:0005737">
    <property type="term" value="C:cytoplasm"/>
    <property type="evidence" value="ECO:0007669"/>
    <property type="project" value="TreeGrafter"/>
</dbReference>
<comment type="similarity">
    <text evidence="2">Belongs to the gasdermin family.</text>
</comment>
<evidence type="ECO:0000259" key="4">
    <source>
        <dbReference type="Pfam" id="PF04598"/>
    </source>
</evidence>
<protein>
    <recommendedName>
        <fullName evidence="4">Gasdermin pore forming domain-containing protein</fullName>
    </recommendedName>
</protein>
<dbReference type="GO" id="GO:0012505">
    <property type="term" value="C:endomembrane system"/>
    <property type="evidence" value="ECO:0007669"/>
    <property type="project" value="UniProtKB-SubCell"/>
</dbReference>
<feature type="non-terminal residue" evidence="5">
    <location>
        <position position="127"/>
    </location>
</feature>
<dbReference type="Pfam" id="PF04598">
    <property type="entry name" value="Gasdermin"/>
    <property type="match status" value="1"/>
</dbReference>
<comment type="subcellular location">
    <subcellularLocation>
        <location evidence="1">Endomembrane system</location>
    </subcellularLocation>
</comment>
<reference evidence="5 6" key="1">
    <citation type="journal article" date="2018" name="Nat. Ecol. Evol.">
        <title>Shark genomes provide insights into elasmobranch evolution and the origin of vertebrates.</title>
        <authorList>
            <person name="Hara Y"/>
            <person name="Yamaguchi K"/>
            <person name="Onimaru K"/>
            <person name="Kadota M"/>
            <person name="Koyanagi M"/>
            <person name="Keeley SD"/>
            <person name="Tatsumi K"/>
            <person name="Tanaka K"/>
            <person name="Motone F"/>
            <person name="Kageyama Y"/>
            <person name="Nozu R"/>
            <person name="Adachi N"/>
            <person name="Nishimura O"/>
            <person name="Nakagawa R"/>
            <person name="Tanegashima C"/>
            <person name="Kiyatake I"/>
            <person name="Matsumoto R"/>
            <person name="Murakumo K"/>
            <person name="Nishida K"/>
            <person name="Terakita A"/>
            <person name="Kuratani S"/>
            <person name="Sato K"/>
            <person name="Hyodo S Kuraku.S."/>
        </authorList>
    </citation>
    <scope>NUCLEOTIDE SEQUENCE [LARGE SCALE GENOMIC DNA]</scope>
</reference>
<gene>
    <name evidence="5" type="ORF">scyTo_0003881</name>
</gene>
<proteinExistence type="inferred from homology"/>